<keyword evidence="4 5" id="KW-0472">Membrane</keyword>
<name>A0ABY8MJT0_9SPIO</name>
<feature type="transmembrane region" description="Helical" evidence="5">
    <location>
        <begin position="81"/>
        <end position="100"/>
    </location>
</feature>
<dbReference type="RefSeq" id="WP_326927257.1">
    <property type="nucleotide sequence ID" value="NZ_CP123443.1"/>
</dbReference>
<keyword evidence="2 5" id="KW-0812">Transmembrane</keyword>
<evidence type="ECO:0000256" key="4">
    <source>
        <dbReference type="ARBA" id="ARBA00023136"/>
    </source>
</evidence>
<reference evidence="7 8" key="1">
    <citation type="submission" date="2023-04" db="EMBL/GenBank/DDBJ databases">
        <title>Spirochaete genome identified in red abalone sample constitutes a novel genus.</title>
        <authorList>
            <person name="Sharma S.P."/>
            <person name="Purcell C.M."/>
            <person name="Hyde J.R."/>
            <person name="Severin A.J."/>
        </authorList>
    </citation>
    <scope>NUCLEOTIDE SEQUENCE [LARGE SCALE GENOMIC DNA]</scope>
    <source>
        <strain evidence="7 8">SP-2023</strain>
    </source>
</reference>
<dbReference type="InterPro" id="IPR035921">
    <property type="entry name" value="F/V-ATP_Csub_sf"/>
</dbReference>
<dbReference type="SUPFAM" id="SSF81333">
    <property type="entry name" value="F1F0 ATP synthase subunit C"/>
    <property type="match status" value="1"/>
</dbReference>
<protein>
    <submittedName>
        <fullName evidence="7">V-type ATP synthase subunit K</fullName>
    </submittedName>
</protein>
<feature type="transmembrane region" description="Helical" evidence="5">
    <location>
        <begin position="120"/>
        <end position="145"/>
    </location>
</feature>
<evidence type="ECO:0000256" key="1">
    <source>
        <dbReference type="ARBA" id="ARBA00004141"/>
    </source>
</evidence>
<evidence type="ECO:0000313" key="7">
    <source>
        <dbReference type="EMBL" id="WGK69069.1"/>
    </source>
</evidence>
<dbReference type="Pfam" id="PF00137">
    <property type="entry name" value="ATP-synt_C"/>
    <property type="match status" value="1"/>
</dbReference>
<evidence type="ECO:0000256" key="2">
    <source>
        <dbReference type="ARBA" id="ARBA00022692"/>
    </source>
</evidence>
<dbReference type="Proteomes" id="UP001228690">
    <property type="component" value="Chromosome"/>
</dbReference>
<keyword evidence="3 5" id="KW-1133">Transmembrane helix</keyword>
<dbReference type="EMBL" id="CP123443">
    <property type="protein sequence ID" value="WGK69069.1"/>
    <property type="molecule type" value="Genomic_DNA"/>
</dbReference>
<feature type="domain" description="V-ATPase proteolipid subunit C-like" evidence="6">
    <location>
        <begin position="84"/>
        <end position="142"/>
    </location>
</feature>
<sequence length="148" mass="14465">MDLDIGTMGAAAALGLAAAGSALGTGSAAQGAVGAMKKSLLAGKIAPTMLTTFSAFPLSQTIYGIVLLFTILNAQGTAAPGALFGAGLFGGLGMGFSAWYQGRVMAAASDAFVETDGKGTAGYILLAGIVESVAIFVLAMLIVAIGQA</sequence>
<evidence type="ECO:0000259" key="6">
    <source>
        <dbReference type="Pfam" id="PF00137"/>
    </source>
</evidence>
<evidence type="ECO:0000256" key="5">
    <source>
        <dbReference type="SAM" id="Phobius"/>
    </source>
</evidence>
<dbReference type="NCBIfam" id="NF005174">
    <property type="entry name" value="PRK06649.1"/>
    <property type="match status" value="1"/>
</dbReference>
<evidence type="ECO:0000313" key="8">
    <source>
        <dbReference type="Proteomes" id="UP001228690"/>
    </source>
</evidence>
<comment type="subcellular location">
    <subcellularLocation>
        <location evidence="1">Membrane</location>
        <topology evidence="1">Multi-pass membrane protein</topology>
    </subcellularLocation>
</comment>
<dbReference type="InterPro" id="IPR002379">
    <property type="entry name" value="ATPase_proteolipid_c-like_dom"/>
</dbReference>
<organism evidence="7 8">
    <name type="scientific">Candidatus Haliotispira prima</name>
    <dbReference type="NCBI Taxonomy" id="3034016"/>
    <lineage>
        <taxon>Bacteria</taxon>
        <taxon>Pseudomonadati</taxon>
        <taxon>Spirochaetota</taxon>
        <taxon>Spirochaetia</taxon>
        <taxon>Spirochaetales</taxon>
        <taxon>Spirochaetaceae</taxon>
        <taxon>Candidatus Haliotispira</taxon>
    </lineage>
</organism>
<keyword evidence="8" id="KW-1185">Reference proteome</keyword>
<proteinExistence type="predicted"/>
<feature type="transmembrane region" description="Helical" evidence="5">
    <location>
        <begin position="55"/>
        <end position="74"/>
    </location>
</feature>
<accession>A0ABY8MJT0</accession>
<dbReference type="Gene3D" id="1.20.120.610">
    <property type="entry name" value="lithium bound rotor ring of v- atpase"/>
    <property type="match status" value="1"/>
</dbReference>
<evidence type="ECO:0000256" key="3">
    <source>
        <dbReference type="ARBA" id="ARBA00022989"/>
    </source>
</evidence>
<gene>
    <name evidence="7" type="ORF">P0082_11390</name>
</gene>